<organism evidence="1">
    <name type="scientific">Anguilla anguilla</name>
    <name type="common">European freshwater eel</name>
    <name type="synonym">Muraena anguilla</name>
    <dbReference type="NCBI Taxonomy" id="7936"/>
    <lineage>
        <taxon>Eukaryota</taxon>
        <taxon>Metazoa</taxon>
        <taxon>Chordata</taxon>
        <taxon>Craniata</taxon>
        <taxon>Vertebrata</taxon>
        <taxon>Euteleostomi</taxon>
        <taxon>Actinopterygii</taxon>
        <taxon>Neopterygii</taxon>
        <taxon>Teleostei</taxon>
        <taxon>Anguilliformes</taxon>
        <taxon>Anguillidae</taxon>
        <taxon>Anguilla</taxon>
    </lineage>
</organism>
<name>A0A0E9UQH4_ANGAN</name>
<reference evidence="1" key="1">
    <citation type="submission" date="2014-11" db="EMBL/GenBank/DDBJ databases">
        <authorList>
            <person name="Amaro Gonzalez C."/>
        </authorList>
    </citation>
    <scope>NUCLEOTIDE SEQUENCE</scope>
</reference>
<proteinExistence type="predicted"/>
<reference evidence="1" key="2">
    <citation type="journal article" date="2015" name="Fish Shellfish Immunol.">
        <title>Early steps in the European eel (Anguilla anguilla)-Vibrio vulnificus interaction in the gills: Role of the RtxA13 toxin.</title>
        <authorList>
            <person name="Callol A."/>
            <person name="Pajuelo D."/>
            <person name="Ebbesson L."/>
            <person name="Teles M."/>
            <person name="MacKenzie S."/>
            <person name="Amaro C."/>
        </authorList>
    </citation>
    <scope>NUCLEOTIDE SEQUENCE</scope>
</reference>
<dbReference type="EMBL" id="GBXM01040581">
    <property type="protein sequence ID" value="JAH67996.1"/>
    <property type="molecule type" value="Transcribed_RNA"/>
</dbReference>
<accession>A0A0E9UQH4</accession>
<dbReference type="AlphaFoldDB" id="A0A0E9UQH4"/>
<protein>
    <submittedName>
        <fullName evidence="1">Uncharacterized protein</fullName>
    </submittedName>
</protein>
<sequence length="83" mass="9382">MHGTAWLFSKGFHSRLSKGFCLVCSYRVFVKGGSLPACDYVCPYSHIAALLLVPIVPFLPKKTCRTALLLPVKEYLYLMHIYT</sequence>
<evidence type="ECO:0000313" key="1">
    <source>
        <dbReference type="EMBL" id="JAH67996.1"/>
    </source>
</evidence>